<evidence type="ECO:0000256" key="2">
    <source>
        <dbReference type="ARBA" id="ARBA00023136"/>
    </source>
</evidence>
<feature type="signal peptide" evidence="3">
    <location>
        <begin position="1"/>
        <end position="20"/>
    </location>
</feature>
<keyword evidence="3" id="KW-0732">Signal</keyword>
<feature type="domain" description="Bacterial surface antigen (D15)" evidence="4">
    <location>
        <begin position="592"/>
        <end position="818"/>
    </location>
</feature>
<reference evidence="5 6" key="1">
    <citation type="submission" date="2021-03" db="EMBL/GenBank/DDBJ databases">
        <title>Assistant Professor.</title>
        <authorList>
            <person name="Huq M.A."/>
        </authorList>
    </citation>
    <scope>NUCLEOTIDE SEQUENCE [LARGE SCALE GENOMIC DNA]</scope>
    <source>
        <strain evidence="5 6">MAH-29</strain>
    </source>
</reference>
<organism evidence="5 6">
    <name type="scientific">Niastella soli</name>
    <dbReference type="NCBI Taxonomy" id="2821487"/>
    <lineage>
        <taxon>Bacteria</taxon>
        <taxon>Pseudomonadati</taxon>
        <taxon>Bacteroidota</taxon>
        <taxon>Chitinophagia</taxon>
        <taxon>Chitinophagales</taxon>
        <taxon>Chitinophagaceae</taxon>
        <taxon>Niastella</taxon>
    </lineage>
</organism>
<evidence type="ECO:0000313" key="5">
    <source>
        <dbReference type="EMBL" id="MBO9203922.1"/>
    </source>
</evidence>
<dbReference type="EMBL" id="JAGHKO010000011">
    <property type="protein sequence ID" value="MBO9203922.1"/>
    <property type="molecule type" value="Genomic_DNA"/>
</dbReference>
<evidence type="ECO:0000256" key="1">
    <source>
        <dbReference type="ARBA" id="ARBA00004370"/>
    </source>
</evidence>
<evidence type="ECO:0000259" key="4">
    <source>
        <dbReference type="Pfam" id="PF01103"/>
    </source>
</evidence>
<protein>
    <recommendedName>
        <fullName evidence="4">Bacterial surface antigen (D15) domain-containing protein</fullName>
    </recommendedName>
</protein>
<accession>A0ABS3Z2E3</accession>
<name>A0ABS3Z2E3_9BACT</name>
<evidence type="ECO:0000313" key="6">
    <source>
        <dbReference type="Proteomes" id="UP000677244"/>
    </source>
</evidence>
<keyword evidence="6" id="KW-1185">Reference proteome</keyword>
<dbReference type="Pfam" id="PF01103">
    <property type="entry name" value="Omp85"/>
    <property type="match status" value="1"/>
</dbReference>
<keyword evidence="2" id="KW-0472">Membrane</keyword>
<dbReference type="InterPro" id="IPR000184">
    <property type="entry name" value="Bac_surfAg_D15"/>
</dbReference>
<evidence type="ECO:0000256" key="3">
    <source>
        <dbReference type="SAM" id="SignalP"/>
    </source>
</evidence>
<gene>
    <name evidence="5" type="ORF">J7I42_26795</name>
</gene>
<proteinExistence type="predicted"/>
<sequence length="849" mass="97290">MTKLALLIGLQSVALMQALAQSVPLTDSLVVTRPAGKQYIASGSKMFWWGEHYRREWATEVRFPVLNLETAKGGLTPQKMGGGHQTKTLRLIGGDGKEYVLRTIDKSLDVLVPDEFKGTFINDLVNDQISTAHPYGPVAIAKLADYLHILHTNPVILYVPGQPRLGEYDSVFANKLCLLEERPSGKGWDHTALSDNADDIDNSEKLFEKLFKNTKNQVDQQAFLKVRLFDMIINDWDRHEDQWVWCAHEDSSRTLYEPFGRDRDQAFSRTDGISLWLISRPWALRPLQNMHYKVKDMLGQNFSARNLDRQLLNQLTKEDWEQTIHTVQQALPDSAIRAGINTMPDEVNAISGDFLVKRLRQRRDHLPGYSMKYYRYLSRHVTITGSEKNESFIFSKIDNRHLAVTGLNEKSDTFYYRVFDHNATKQINVYGLEGKDRFIFTGDGKNKFLIRAIGGKGVDSFITAGEGNGQKVRAYDHSDNNFFADHQFRINHSSDSLFDYKRNSVKYDWWIPLIIPGYNPDDQVILGLGLLYKRQQWGKTPFGWQQSFVVNYAFGTGALGFGYKGLFKQTFGKWDLNLAAAYKGPRYILNFYGLGNNTELLVKSRSFYRTKAKNWYVSPGISRDWSNSSLRFGLQFETMQILPNENKFVSGAYSELDSAVFATKYFGGVNGTWQYSSRNSLKYPTKGLGIETGFSYYNNLQQTSRQFLNLNGSVSLYYTFFNRLTFAHRSGAATNIGNYEFYQANTLGNSENLRGYWRTRFAGRSSVYQNTELRYRLANLRGYVFRGQLGLLGFFDDGRVWIKGERSNDIHTSYGGGIYYLPYNLMAFTAYFSTSKEVSFVTLRAGFFF</sequence>
<dbReference type="Gene3D" id="2.40.160.50">
    <property type="entry name" value="membrane protein fhac: a member of the omp85/tpsb transporter family"/>
    <property type="match status" value="1"/>
</dbReference>
<comment type="subcellular location">
    <subcellularLocation>
        <location evidence="1">Membrane</location>
    </subcellularLocation>
</comment>
<comment type="caution">
    <text evidence="5">The sequence shown here is derived from an EMBL/GenBank/DDBJ whole genome shotgun (WGS) entry which is preliminary data.</text>
</comment>
<dbReference type="RefSeq" id="WP_209141988.1">
    <property type="nucleotide sequence ID" value="NZ_JAGHKO010000011.1"/>
</dbReference>
<feature type="chain" id="PRO_5046188814" description="Bacterial surface antigen (D15) domain-containing protein" evidence="3">
    <location>
        <begin position="21"/>
        <end position="849"/>
    </location>
</feature>
<dbReference type="Proteomes" id="UP000677244">
    <property type="component" value="Unassembled WGS sequence"/>
</dbReference>